<evidence type="ECO:0000313" key="3">
    <source>
        <dbReference type="Proteomes" id="UP000323439"/>
    </source>
</evidence>
<evidence type="ECO:0000256" key="1">
    <source>
        <dbReference type="SAM" id="Phobius"/>
    </source>
</evidence>
<name>A0A1G5VLN3_9EURY</name>
<keyword evidence="1" id="KW-0472">Membrane</keyword>
<dbReference type="OrthoDB" id="78422at2157"/>
<dbReference type="EMBL" id="FMXB01000004">
    <property type="protein sequence ID" value="SDA46624.1"/>
    <property type="molecule type" value="Genomic_DNA"/>
</dbReference>
<gene>
    <name evidence="2" type="ORF">SAMN02910315_00721</name>
</gene>
<accession>A0A1G5VLN3</accession>
<organism evidence="2 3">
    <name type="scientific">Methanobrevibacter millerae</name>
    <dbReference type="NCBI Taxonomy" id="230361"/>
    <lineage>
        <taxon>Archaea</taxon>
        <taxon>Methanobacteriati</taxon>
        <taxon>Methanobacteriota</taxon>
        <taxon>Methanomada group</taxon>
        <taxon>Methanobacteria</taxon>
        <taxon>Methanobacteriales</taxon>
        <taxon>Methanobacteriaceae</taxon>
        <taxon>Methanobrevibacter</taxon>
    </lineage>
</organism>
<protein>
    <submittedName>
        <fullName evidence="2">Uncharacterized protein</fullName>
    </submittedName>
</protein>
<dbReference type="AlphaFoldDB" id="A0A1G5VLN3"/>
<proteinExistence type="predicted"/>
<feature type="transmembrane region" description="Helical" evidence="1">
    <location>
        <begin position="12"/>
        <end position="34"/>
    </location>
</feature>
<evidence type="ECO:0000313" key="2">
    <source>
        <dbReference type="EMBL" id="SDA46624.1"/>
    </source>
</evidence>
<keyword evidence="1" id="KW-0812">Transmembrane</keyword>
<dbReference type="RefSeq" id="WP_149731336.1">
    <property type="nucleotide sequence ID" value="NZ_FMXB01000004.1"/>
</dbReference>
<dbReference type="Proteomes" id="UP000323439">
    <property type="component" value="Unassembled WGS sequence"/>
</dbReference>
<reference evidence="2 3" key="1">
    <citation type="submission" date="2016-10" db="EMBL/GenBank/DDBJ databases">
        <authorList>
            <person name="Varghese N."/>
            <person name="Submissions S."/>
        </authorList>
    </citation>
    <scope>NUCLEOTIDE SEQUENCE [LARGE SCALE GENOMIC DNA]</scope>
    <source>
        <strain evidence="2 3">DSM 16643</strain>
    </source>
</reference>
<keyword evidence="3" id="KW-1185">Reference proteome</keyword>
<keyword evidence="1" id="KW-1133">Transmembrane helix</keyword>
<sequence length="235" mass="26855">MTDFQSIKRAVIFLALIFIIIIIIGFVAGVISFLTSPPSFASYHDNVTLDIGEDGYLIAKIDKALVYDSKSIENGEVNSSEGMIEWKNARNVSFVDTSGKRCYAIVWKEPLKDTSLEVDDLASEAHLYGNIHNQKGMFAVYYLQYNPENQYVYGIILDNNGNNYDLNDLLYDILNLSKSKVNYHDYSYGGYSSPRYGGVDTSPSRVAYSDPDWYYDYYDYGDYDYLDEYLESQGY</sequence>